<dbReference type="EMBL" id="KB206169">
    <property type="protein sequence ID" value="ELP94856.1"/>
    <property type="molecule type" value="Genomic_DNA"/>
</dbReference>
<organism evidence="6 7">
    <name type="scientific">Entamoeba invadens IP1</name>
    <dbReference type="NCBI Taxonomy" id="370355"/>
    <lineage>
        <taxon>Eukaryota</taxon>
        <taxon>Amoebozoa</taxon>
        <taxon>Evosea</taxon>
        <taxon>Archamoebae</taxon>
        <taxon>Mastigamoebida</taxon>
        <taxon>Entamoebidae</taxon>
        <taxon>Entamoeba</taxon>
    </lineage>
</organism>
<evidence type="ECO:0000256" key="1">
    <source>
        <dbReference type="ARBA" id="ARBA00004906"/>
    </source>
</evidence>
<dbReference type="InterPro" id="IPR059120">
    <property type="entry name" value="Cullin-like_AB"/>
</dbReference>
<dbReference type="VEuPathDB" id="AmoebaDB:EIN_248200"/>
<dbReference type="GO" id="GO:0006511">
    <property type="term" value="P:ubiquitin-dependent protein catabolic process"/>
    <property type="evidence" value="ECO:0007669"/>
    <property type="project" value="InterPro"/>
</dbReference>
<dbReference type="InterPro" id="IPR036317">
    <property type="entry name" value="Cullin_homology_sf"/>
</dbReference>
<dbReference type="Pfam" id="PF10557">
    <property type="entry name" value="Cullin_Nedd8"/>
    <property type="match status" value="1"/>
</dbReference>
<sequence length="692" mass="79573">MRSVSTLSPHQLNSADYTKMWSNIKENITDTLTHKQSSVTEMELYHLIYTISIAPGEMWRILQANILSYLSKHCSNVAESLSSREVMSQKLEIYVAEFANYQNALKHTEKFCKYLTTYYLHESISECGKRIWLDTVFTQHSKEIMGEAMELIHKIRDAKTPNDTRGKSYDQITLDSFREVLLSSGYNAQVSRENYEMFENAYITDFENLTKTLENIDGQKFVESALKLEETEEKNVWVNLDKSTIEKGKAVTNTLWVKKIGCVGKLLLEGLNENETLVELIYNGMKKSVDQTIIEDLRKEYAGWIVSVAFTAIKNFVGDRTLWVERLVEILHKVNHSLDLLHNDLSFIQTAEITLKNILVAAPHKNTENNPMYIAQYIHDSLRVSSSQVHKLSNPPKTKFTPLEVIDLSCYLQDHDIFDDWYLKLLAKRLLSHEVQDLKTEESIINRLREISGVSYATKLGRMFSDITMSSKLTQEFSAQTKSEILDVSICTGGTWPLKPSENIDLPEVMKNLSGTFEHFYKKRFESRKLQWVLNVSTVCLTWEHGGQKRKVVLPSIAAAIVLFVSTGQKFKNEGEVFTTYQSMIKSGVLTQDGKISEQFVNGHYHRVSVAERKGDDKIKEDRTAWGEAVCVRLMKRLKRCNEREFINLVIKEKAAFIPTEAFVQSVIEKLIEKEYIEREKGKSGIIKYVYA</sequence>
<keyword evidence="7" id="KW-1185">Reference proteome</keyword>
<gene>
    <name evidence="6" type="ORF">EIN_248200</name>
</gene>
<dbReference type="GeneID" id="14894051"/>
<dbReference type="InterPro" id="IPR036388">
    <property type="entry name" value="WH-like_DNA-bd_sf"/>
</dbReference>
<dbReference type="OrthoDB" id="27073at2759"/>
<dbReference type="Proteomes" id="UP000014680">
    <property type="component" value="Unassembled WGS sequence"/>
</dbReference>
<dbReference type="InterPro" id="IPR019559">
    <property type="entry name" value="Cullin_neddylation_domain"/>
</dbReference>
<dbReference type="Pfam" id="PF00888">
    <property type="entry name" value="Cullin"/>
    <property type="match status" value="1"/>
</dbReference>
<evidence type="ECO:0000256" key="2">
    <source>
        <dbReference type="ARBA" id="ARBA00006019"/>
    </source>
</evidence>
<protein>
    <submittedName>
        <fullName evidence="6">Cullin, putative</fullName>
    </submittedName>
</protein>
<dbReference type="GO" id="GO:0031625">
    <property type="term" value="F:ubiquitin protein ligase binding"/>
    <property type="evidence" value="ECO:0007669"/>
    <property type="project" value="InterPro"/>
</dbReference>
<evidence type="ECO:0000259" key="5">
    <source>
        <dbReference type="PROSITE" id="PS50069"/>
    </source>
</evidence>
<dbReference type="PROSITE" id="PS50069">
    <property type="entry name" value="CULLIN_2"/>
    <property type="match status" value="1"/>
</dbReference>
<dbReference type="SMART" id="SM00884">
    <property type="entry name" value="Cullin_Nedd8"/>
    <property type="match status" value="1"/>
</dbReference>
<dbReference type="InterPro" id="IPR001373">
    <property type="entry name" value="Cullin_N"/>
</dbReference>
<name>A0A0A1UE22_ENTIV</name>
<dbReference type="InterPro" id="IPR045093">
    <property type="entry name" value="Cullin"/>
</dbReference>
<dbReference type="InterPro" id="IPR016158">
    <property type="entry name" value="Cullin_homology"/>
</dbReference>
<evidence type="ECO:0000313" key="6">
    <source>
        <dbReference type="EMBL" id="ELP94856.1"/>
    </source>
</evidence>
<evidence type="ECO:0000256" key="3">
    <source>
        <dbReference type="PROSITE-ProRule" id="PRU00330"/>
    </source>
</evidence>
<dbReference type="SMART" id="SM00182">
    <property type="entry name" value="CULLIN"/>
    <property type="match status" value="1"/>
</dbReference>
<dbReference type="InterPro" id="IPR016159">
    <property type="entry name" value="Cullin_repeat-like_dom_sf"/>
</dbReference>
<comment type="pathway">
    <text evidence="1">Protein modification; protein ubiquitination.</text>
</comment>
<dbReference type="RefSeq" id="XP_004261627.1">
    <property type="nucleotide sequence ID" value="XM_004261579.1"/>
</dbReference>
<dbReference type="PANTHER" id="PTHR11932">
    <property type="entry name" value="CULLIN"/>
    <property type="match status" value="1"/>
</dbReference>
<dbReference type="UniPathway" id="UPA00143"/>
<reference evidence="6 7" key="1">
    <citation type="submission" date="2012-10" db="EMBL/GenBank/DDBJ databases">
        <authorList>
            <person name="Zafar N."/>
            <person name="Inman J."/>
            <person name="Hall N."/>
            <person name="Lorenzi H."/>
            <person name="Caler E."/>
        </authorList>
    </citation>
    <scope>NUCLEOTIDE SEQUENCE [LARGE SCALE GENOMIC DNA]</scope>
    <source>
        <strain evidence="6 7">IP1</strain>
    </source>
</reference>
<feature type="domain" description="Cullin family profile" evidence="5">
    <location>
        <begin position="369"/>
        <end position="589"/>
    </location>
</feature>
<dbReference type="GO" id="GO:0016567">
    <property type="term" value="P:protein ubiquitination"/>
    <property type="evidence" value="ECO:0007669"/>
    <property type="project" value="UniProtKB-UniPathway"/>
</dbReference>
<dbReference type="Pfam" id="PF26557">
    <property type="entry name" value="Cullin_AB"/>
    <property type="match status" value="1"/>
</dbReference>
<dbReference type="Gene3D" id="1.20.1310.10">
    <property type="entry name" value="Cullin Repeats"/>
    <property type="match status" value="2"/>
</dbReference>
<dbReference type="Gene3D" id="3.30.230.130">
    <property type="entry name" value="Cullin, Chain C, Domain 2"/>
    <property type="match status" value="1"/>
</dbReference>
<comment type="similarity">
    <text evidence="2 3 4">Belongs to the cullin family.</text>
</comment>
<dbReference type="AlphaFoldDB" id="A0A0A1UE22"/>
<dbReference type="KEGG" id="eiv:EIN_248200"/>
<dbReference type="SUPFAM" id="SSF75632">
    <property type="entry name" value="Cullin homology domain"/>
    <property type="match status" value="1"/>
</dbReference>
<accession>A0A0A1UE22</accession>
<evidence type="ECO:0000256" key="4">
    <source>
        <dbReference type="RuleBase" id="RU003829"/>
    </source>
</evidence>
<dbReference type="Gene3D" id="1.10.10.10">
    <property type="entry name" value="Winged helix-like DNA-binding domain superfamily/Winged helix DNA-binding domain"/>
    <property type="match status" value="1"/>
</dbReference>
<dbReference type="InterPro" id="IPR036390">
    <property type="entry name" value="WH_DNA-bd_sf"/>
</dbReference>
<proteinExistence type="inferred from homology"/>
<dbReference type="SUPFAM" id="SSF46785">
    <property type="entry name" value="Winged helix' DNA-binding domain"/>
    <property type="match status" value="1"/>
</dbReference>
<dbReference type="SUPFAM" id="SSF74788">
    <property type="entry name" value="Cullin repeat-like"/>
    <property type="match status" value="1"/>
</dbReference>
<evidence type="ECO:0000313" key="7">
    <source>
        <dbReference type="Proteomes" id="UP000014680"/>
    </source>
</evidence>